<organism evidence="3 4">
    <name type="scientific">Polyplosphaeria fusca</name>
    <dbReference type="NCBI Taxonomy" id="682080"/>
    <lineage>
        <taxon>Eukaryota</taxon>
        <taxon>Fungi</taxon>
        <taxon>Dikarya</taxon>
        <taxon>Ascomycota</taxon>
        <taxon>Pezizomycotina</taxon>
        <taxon>Dothideomycetes</taxon>
        <taxon>Pleosporomycetidae</taxon>
        <taxon>Pleosporales</taxon>
        <taxon>Tetraplosphaeriaceae</taxon>
        <taxon>Polyplosphaeria</taxon>
    </lineage>
</organism>
<dbReference type="EMBL" id="ML996112">
    <property type="protein sequence ID" value="KAF2737939.1"/>
    <property type="molecule type" value="Genomic_DNA"/>
</dbReference>
<dbReference type="GO" id="GO:0005829">
    <property type="term" value="C:cytosol"/>
    <property type="evidence" value="ECO:0007669"/>
    <property type="project" value="TreeGrafter"/>
</dbReference>
<feature type="compositionally biased region" description="Polar residues" evidence="1">
    <location>
        <begin position="323"/>
        <end position="332"/>
    </location>
</feature>
<feature type="compositionally biased region" description="Low complexity" evidence="1">
    <location>
        <begin position="361"/>
        <end position="370"/>
    </location>
</feature>
<feature type="region of interest" description="Disordered" evidence="1">
    <location>
        <begin position="62"/>
        <end position="106"/>
    </location>
</feature>
<feature type="compositionally biased region" description="Low complexity" evidence="1">
    <location>
        <begin position="165"/>
        <end position="174"/>
    </location>
</feature>
<dbReference type="InterPro" id="IPR021713">
    <property type="entry name" value="Folliculin"/>
</dbReference>
<evidence type="ECO:0000259" key="2">
    <source>
        <dbReference type="PROSITE" id="PS51834"/>
    </source>
</evidence>
<feature type="region of interest" description="Disordered" evidence="1">
    <location>
        <begin position="323"/>
        <end position="374"/>
    </location>
</feature>
<dbReference type="InterPro" id="IPR037521">
    <property type="entry name" value="FLCN/SMCR8_DENN"/>
</dbReference>
<dbReference type="GO" id="GO:0005096">
    <property type="term" value="F:GTPase activator activity"/>
    <property type="evidence" value="ECO:0007669"/>
    <property type="project" value="InterPro"/>
</dbReference>
<dbReference type="InterPro" id="IPR037520">
    <property type="entry name" value="Folliculin/SMCR8_longin"/>
</dbReference>
<dbReference type="PROSITE" id="PS51834">
    <property type="entry name" value="DENN_FLCN_SMCR8"/>
    <property type="match status" value="1"/>
</dbReference>
<name>A0A9P4V4N6_9PLEO</name>
<keyword evidence="4" id="KW-1185">Reference proteome</keyword>
<evidence type="ECO:0000313" key="4">
    <source>
        <dbReference type="Proteomes" id="UP000799444"/>
    </source>
</evidence>
<feature type="compositionally biased region" description="Polar residues" evidence="1">
    <location>
        <begin position="341"/>
        <end position="354"/>
    </location>
</feature>
<feature type="non-terminal residue" evidence="3">
    <location>
        <position position="1"/>
    </location>
</feature>
<dbReference type="AlphaFoldDB" id="A0A9P4V4N6"/>
<reference evidence="3" key="1">
    <citation type="journal article" date="2020" name="Stud. Mycol.">
        <title>101 Dothideomycetes genomes: a test case for predicting lifestyles and emergence of pathogens.</title>
        <authorList>
            <person name="Haridas S."/>
            <person name="Albert R."/>
            <person name="Binder M."/>
            <person name="Bloem J."/>
            <person name="Labutti K."/>
            <person name="Salamov A."/>
            <person name="Andreopoulos B."/>
            <person name="Baker S."/>
            <person name="Barry K."/>
            <person name="Bills G."/>
            <person name="Bluhm B."/>
            <person name="Cannon C."/>
            <person name="Castanera R."/>
            <person name="Culley D."/>
            <person name="Daum C."/>
            <person name="Ezra D."/>
            <person name="Gonzalez J."/>
            <person name="Henrissat B."/>
            <person name="Kuo A."/>
            <person name="Liang C."/>
            <person name="Lipzen A."/>
            <person name="Lutzoni F."/>
            <person name="Magnuson J."/>
            <person name="Mondo S."/>
            <person name="Nolan M."/>
            <person name="Ohm R."/>
            <person name="Pangilinan J."/>
            <person name="Park H.-J."/>
            <person name="Ramirez L."/>
            <person name="Alfaro M."/>
            <person name="Sun H."/>
            <person name="Tritt A."/>
            <person name="Yoshinaga Y."/>
            <person name="Zwiers L.-H."/>
            <person name="Turgeon B."/>
            <person name="Goodwin S."/>
            <person name="Spatafora J."/>
            <person name="Crous P."/>
            <person name="Grigoriev I."/>
        </authorList>
    </citation>
    <scope>NUCLEOTIDE SEQUENCE</scope>
    <source>
        <strain evidence="3">CBS 125425</strain>
    </source>
</reference>
<feature type="compositionally biased region" description="Polar residues" evidence="1">
    <location>
        <begin position="183"/>
        <end position="218"/>
    </location>
</feature>
<dbReference type="PANTHER" id="PTHR31441">
    <property type="entry name" value="FOLLICULIN FAMILY MEMBER"/>
    <property type="match status" value="1"/>
</dbReference>
<dbReference type="PANTHER" id="PTHR31441:SF2">
    <property type="entry name" value="FOLLICULIN"/>
    <property type="match status" value="1"/>
</dbReference>
<comment type="caution">
    <text evidence="3">The sequence shown here is derived from an EMBL/GenBank/DDBJ whole genome shotgun (WGS) entry which is preliminary data.</text>
</comment>
<feature type="region of interest" description="Disordered" evidence="1">
    <location>
        <begin position="121"/>
        <end position="218"/>
    </location>
</feature>
<proteinExistence type="predicted"/>
<evidence type="ECO:0000313" key="3">
    <source>
        <dbReference type="EMBL" id="KAF2737939.1"/>
    </source>
</evidence>
<dbReference type="GO" id="GO:1904263">
    <property type="term" value="P:positive regulation of TORC1 signaling"/>
    <property type="evidence" value="ECO:0007669"/>
    <property type="project" value="TreeGrafter"/>
</dbReference>
<accession>A0A9P4V4N6</accession>
<evidence type="ECO:0000256" key="1">
    <source>
        <dbReference type="SAM" id="MobiDB-lite"/>
    </source>
</evidence>
<gene>
    <name evidence="3" type="ORF">EJ04DRAFT_430061</name>
</gene>
<dbReference type="Proteomes" id="UP000799444">
    <property type="component" value="Unassembled WGS sequence"/>
</dbReference>
<feature type="domain" description="UDENN FLCN/SMCR8-type" evidence="2">
    <location>
        <begin position="195"/>
        <end position="432"/>
    </location>
</feature>
<dbReference type="Pfam" id="PF11704">
    <property type="entry name" value="Folliculin"/>
    <property type="match status" value="1"/>
</dbReference>
<protein>
    <recommendedName>
        <fullName evidence="2">UDENN FLCN/SMCR8-type domain-containing protein</fullName>
    </recommendedName>
</protein>
<sequence length="432" mass="46517">ISLAHFCEVHGPTSIICTQASTASCGTCNPCVTPPSEEAPQSAFSYTGLYDQPTLKLNSRLPQLSSPFETPPTSPRSPSYNPYFPSYSGSDSGLTSRRPSSVFDPESETCENCQFIVSKTRSEKLPAGAPGSPSKDGRGKYSPPVLRTSQKIPVRGSGLPDSDEYSSSPDSSDVSDSEHSRSYGSTASYPDSIPSSPTFHSRGTHTHTLNYMSTNQPPAPTSFSLLRRTIIRTLSTEVLPSGKSSGPLFFGDEVAGYTIAYVFRLRDPRARGHHRTYSLIALTGRDSRRASKTMVKVLGVFESIANRMVALAQKVAERESAASTLNLTQSRPATAIPGTPPLSTSASSMPTFTSPRKERVSSSVASSPTSRNITPVSSFLSAKRVDPDGYPRVSTDMRAKNLTEIVGMDDLFVQLHAQFVNLIHSIIAEFGI</sequence>
<dbReference type="OrthoDB" id="5599713at2759"/>
<feature type="compositionally biased region" description="Low complexity" evidence="1">
    <location>
        <begin position="76"/>
        <end position="90"/>
    </location>
</feature>